<evidence type="ECO:0000256" key="1">
    <source>
        <dbReference type="SAM" id="SignalP"/>
    </source>
</evidence>
<organism evidence="2 3">
    <name type="scientific">Colletotrichum shisoi</name>
    <dbReference type="NCBI Taxonomy" id="2078593"/>
    <lineage>
        <taxon>Eukaryota</taxon>
        <taxon>Fungi</taxon>
        <taxon>Dikarya</taxon>
        <taxon>Ascomycota</taxon>
        <taxon>Pezizomycotina</taxon>
        <taxon>Sordariomycetes</taxon>
        <taxon>Hypocreomycetidae</taxon>
        <taxon>Glomerellales</taxon>
        <taxon>Glomerellaceae</taxon>
        <taxon>Colletotrichum</taxon>
        <taxon>Colletotrichum destructivum species complex</taxon>
    </lineage>
</organism>
<dbReference type="EMBL" id="PUHP01000872">
    <property type="protein sequence ID" value="TQN67636.1"/>
    <property type="molecule type" value="Genomic_DNA"/>
</dbReference>
<comment type="caution">
    <text evidence="2">The sequence shown here is derived from an EMBL/GenBank/DDBJ whole genome shotgun (WGS) entry which is preliminary data.</text>
</comment>
<protein>
    <recommendedName>
        <fullName evidence="4">Secreted protein</fullName>
    </recommendedName>
</protein>
<evidence type="ECO:0008006" key="4">
    <source>
        <dbReference type="Google" id="ProtNLM"/>
    </source>
</evidence>
<feature type="signal peptide" evidence="1">
    <location>
        <begin position="1"/>
        <end position="21"/>
    </location>
</feature>
<gene>
    <name evidence="2" type="ORF">CSHISOI_07894</name>
</gene>
<keyword evidence="1" id="KW-0732">Signal</keyword>
<feature type="chain" id="PRO_5024914009" description="Secreted protein" evidence="1">
    <location>
        <begin position="22"/>
        <end position="140"/>
    </location>
</feature>
<dbReference type="OrthoDB" id="5167841at2759"/>
<reference evidence="2 3" key="1">
    <citation type="journal article" date="2019" name="Sci. Rep.">
        <title>Colletotrichum shisoi sp. nov., an anthracnose pathogen of Perilla frutescens in Japan: molecular phylogenetic, morphological and genomic evidence.</title>
        <authorList>
            <person name="Gan P."/>
            <person name="Tsushima A."/>
            <person name="Hiroyama R."/>
            <person name="Narusaka M."/>
            <person name="Takano Y."/>
            <person name="Narusaka Y."/>
            <person name="Kawaradani M."/>
            <person name="Damm U."/>
            <person name="Shirasu K."/>
        </authorList>
    </citation>
    <scope>NUCLEOTIDE SEQUENCE [LARGE SCALE GENOMIC DNA]</scope>
    <source>
        <strain evidence="2 3">PG-2018a</strain>
    </source>
</reference>
<evidence type="ECO:0000313" key="2">
    <source>
        <dbReference type="EMBL" id="TQN67636.1"/>
    </source>
</evidence>
<name>A0A5Q4BLL1_9PEZI</name>
<keyword evidence="3" id="KW-1185">Reference proteome</keyword>
<dbReference type="AlphaFoldDB" id="A0A5Q4BLL1"/>
<sequence length="140" mass="15529">MRSTPFIHLLASSVYITYAVADSCCWSDYWAENNWLWLYWDEPAGVVKCGLTGPLFPGTKCSVETWKDSSGNLQALTNVTFGADTQPFKFRIGIDPSSCKTLPKEKVVTGWEGWGAFLFKDHDFSGEPLGKCVQDNSAGM</sequence>
<proteinExistence type="predicted"/>
<accession>A0A5Q4BLL1</accession>
<dbReference type="Proteomes" id="UP000326340">
    <property type="component" value="Unassembled WGS sequence"/>
</dbReference>
<evidence type="ECO:0000313" key="3">
    <source>
        <dbReference type="Proteomes" id="UP000326340"/>
    </source>
</evidence>